<dbReference type="Proteomes" id="UP000828390">
    <property type="component" value="Unassembled WGS sequence"/>
</dbReference>
<sequence>MRNWTVGWRDYKELVEPVLCEDAVVVSSVDRVAPVFLMLVTSSSFSPFMVMSALVFYMLLGMIFDFSALTFIPHFVIRFWSGIVLKETGVWCKRVFIEIAPVFSSSIQDSITLGLEVSFIECSNTGIGLTSLHEGLRMM</sequence>
<evidence type="ECO:0000313" key="1">
    <source>
        <dbReference type="EMBL" id="KAH3785853.1"/>
    </source>
</evidence>
<dbReference type="EMBL" id="JAIWYP010000008">
    <property type="protein sequence ID" value="KAH3785897.1"/>
    <property type="molecule type" value="Genomic_DNA"/>
</dbReference>
<dbReference type="EMBL" id="JAIWYP010000008">
    <property type="protein sequence ID" value="KAH3785853.1"/>
    <property type="molecule type" value="Genomic_DNA"/>
</dbReference>
<gene>
    <name evidence="1" type="ORF">DPMN_163948</name>
    <name evidence="2" type="ORF">DPMN_163992</name>
</gene>
<reference evidence="2" key="2">
    <citation type="submission" date="2020-11" db="EMBL/GenBank/DDBJ databases">
        <authorList>
            <person name="McCartney M.A."/>
            <person name="Auch B."/>
            <person name="Kono T."/>
            <person name="Mallez S."/>
            <person name="Becker A."/>
            <person name="Gohl D.M."/>
            <person name="Silverstein K.A.T."/>
            <person name="Koren S."/>
            <person name="Bechman K.B."/>
            <person name="Herman A."/>
            <person name="Abrahante J.E."/>
            <person name="Garbe J."/>
        </authorList>
    </citation>
    <scope>NUCLEOTIDE SEQUENCE</scope>
    <source>
        <strain evidence="2">Duluth1</strain>
        <tissue evidence="2">Whole animal</tissue>
    </source>
</reference>
<name>A0A9D4EXT9_DREPO</name>
<reference evidence="2" key="1">
    <citation type="journal article" date="2019" name="bioRxiv">
        <title>The Genome of the Zebra Mussel, Dreissena polymorpha: A Resource for Invasive Species Research.</title>
        <authorList>
            <person name="McCartney M.A."/>
            <person name="Auch B."/>
            <person name="Kono T."/>
            <person name="Mallez S."/>
            <person name="Zhang Y."/>
            <person name="Obille A."/>
            <person name="Becker A."/>
            <person name="Abrahante J.E."/>
            <person name="Garbe J."/>
            <person name="Badalamenti J.P."/>
            <person name="Herman A."/>
            <person name="Mangelson H."/>
            <person name="Liachko I."/>
            <person name="Sullivan S."/>
            <person name="Sone E.D."/>
            <person name="Koren S."/>
            <person name="Silverstein K.A.T."/>
            <person name="Beckman K.B."/>
            <person name="Gohl D.M."/>
        </authorList>
    </citation>
    <scope>NUCLEOTIDE SEQUENCE</scope>
    <source>
        <strain evidence="2">Duluth1</strain>
        <tissue evidence="2">Whole animal</tissue>
    </source>
</reference>
<accession>A0A9D4EXT9</accession>
<organism evidence="2 3">
    <name type="scientific">Dreissena polymorpha</name>
    <name type="common">Zebra mussel</name>
    <name type="synonym">Mytilus polymorpha</name>
    <dbReference type="NCBI Taxonomy" id="45954"/>
    <lineage>
        <taxon>Eukaryota</taxon>
        <taxon>Metazoa</taxon>
        <taxon>Spiralia</taxon>
        <taxon>Lophotrochozoa</taxon>
        <taxon>Mollusca</taxon>
        <taxon>Bivalvia</taxon>
        <taxon>Autobranchia</taxon>
        <taxon>Heteroconchia</taxon>
        <taxon>Euheterodonta</taxon>
        <taxon>Imparidentia</taxon>
        <taxon>Neoheterodontei</taxon>
        <taxon>Myida</taxon>
        <taxon>Dreissenoidea</taxon>
        <taxon>Dreissenidae</taxon>
        <taxon>Dreissena</taxon>
    </lineage>
</organism>
<proteinExistence type="predicted"/>
<evidence type="ECO:0000313" key="2">
    <source>
        <dbReference type="EMBL" id="KAH3785897.1"/>
    </source>
</evidence>
<protein>
    <submittedName>
        <fullName evidence="2">Uncharacterized protein</fullName>
    </submittedName>
</protein>
<evidence type="ECO:0000313" key="3">
    <source>
        <dbReference type="Proteomes" id="UP000828390"/>
    </source>
</evidence>
<keyword evidence="3" id="KW-1185">Reference proteome</keyword>
<dbReference type="AlphaFoldDB" id="A0A9D4EXT9"/>
<comment type="caution">
    <text evidence="2">The sequence shown here is derived from an EMBL/GenBank/DDBJ whole genome shotgun (WGS) entry which is preliminary data.</text>
</comment>